<feature type="domain" description="Alpha-L-rhamnosidase six-hairpin glycosidase" evidence="2">
    <location>
        <begin position="423"/>
        <end position="703"/>
    </location>
</feature>
<reference evidence="4 5" key="1">
    <citation type="submission" date="2022-01" db="EMBL/GenBank/DDBJ databases">
        <title>Nocardioides sp. nov., an actinomycete isolated from mining soil.</title>
        <authorList>
            <person name="Liu L."/>
        </authorList>
    </citation>
    <scope>NUCLEOTIDE SEQUENCE [LARGE SCALE GENOMIC DNA]</scope>
    <source>
        <strain evidence="4 5">KLBMP 9356</strain>
    </source>
</reference>
<dbReference type="Pfam" id="PF17390">
    <property type="entry name" value="Bac_rhamnosid_C"/>
    <property type="match status" value="1"/>
</dbReference>
<proteinExistence type="predicted"/>
<protein>
    <recommendedName>
        <fullName evidence="6">Alpha-L-rhamnosidase</fullName>
    </recommendedName>
</protein>
<evidence type="ECO:0000259" key="2">
    <source>
        <dbReference type="Pfam" id="PF17389"/>
    </source>
</evidence>
<keyword evidence="5" id="KW-1185">Reference proteome</keyword>
<dbReference type="InterPro" id="IPR035396">
    <property type="entry name" value="Bac_rhamnosid6H"/>
</dbReference>
<organism evidence="4 5">
    <name type="scientific">Nocardioides potassii</name>
    <dbReference type="NCBI Taxonomy" id="2911371"/>
    <lineage>
        <taxon>Bacteria</taxon>
        <taxon>Bacillati</taxon>
        <taxon>Actinomycetota</taxon>
        <taxon>Actinomycetes</taxon>
        <taxon>Propionibacteriales</taxon>
        <taxon>Nocardioidaceae</taxon>
        <taxon>Nocardioides</taxon>
    </lineage>
</organism>
<gene>
    <name evidence="4" type="ORF">L2K70_11735</name>
</gene>
<dbReference type="PANTHER" id="PTHR34987">
    <property type="entry name" value="C, PUTATIVE (AFU_ORTHOLOGUE AFUA_3G02880)-RELATED"/>
    <property type="match status" value="1"/>
</dbReference>
<comment type="caution">
    <text evidence="4">The sequence shown here is derived from an EMBL/GenBank/DDBJ whole genome shotgun (WGS) entry which is preliminary data.</text>
</comment>
<evidence type="ECO:0000259" key="3">
    <source>
        <dbReference type="Pfam" id="PF17390"/>
    </source>
</evidence>
<dbReference type="EMBL" id="JAKJHZ010000007">
    <property type="protein sequence ID" value="MCF6378275.1"/>
    <property type="molecule type" value="Genomic_DNA"/>
</dbReference>
<evidence type="ECO:0000256" key="1">
    <source>
        <dbReference type="SAM" id="MobiDB-lite"/>
    </source>
</evidence>
<accession>A0ABS9HDG2</accession>
<dbReference type="Pfam" id="PF17389">
    <property type="entry name" value="Bac_rhamnosid6H"/>
    <property type="match status" value="1"/>
</dbReference>
<feature type="compositionally biased region" description="Pro residues" evidence="1">
    <location>
        <begin position="914"/>
        <end position="930"/>
    </location>
</feature>
<dbReference type="Gene3D" id="1.50.10.10">
    <property type="match status" value="1"/>
</dbReference>
<dbReference type="RefSeq" id="WP_236402111.1">
    <property type="nucleotide sequence ID" value="NZ_JAKJHZ010000007.1"/>
</dbReference>
<dbReference type="InterPro" id="IPR008928">
    <property type="entry name" value="6-hairpin_glycosidase_sf"/>
</dbReference>
<dbReference type="SUPFAM" id="SSF48208">
    <property type="entry name" value="Six-hairpin glycosidases"/>
    <property type="match status" value="1"/>
</dbReference>
<dbReference type="InterPro" id="IPR035398">
    <property type="entry name" value="Bac_rhamnosid_C"/>
</dbReference>
<dbReference type="PANTHER" id="PTHR34987:SF4">
    <property type="entry name" value="ALPHA-L-RHAMNOSIDASE C-TERMINAL DOMAIN-CONTAINING PROTEIN"/>
    <property type="match status" value="1"/>
</dbReference>
<evidence type="ECO:0000313" key="4">
    <source>
        <dbReference type="EMBL" id="MCF6378275.1"/>
    </source>
</evidence>
<dbReference type="Proteomes" id="UP001201161">
    <property type="component" value="Unassembled WGS sequence"/>
</dbReference>
<evidence type="ECO:0000313" key="5">
    <source>
        <dbReference type="Proteomes" id="UP001201161"/>
    </source>
</evidence>
<feature type="region of interest" description="Disordered" evidence="1">
    <location>
        <begin position="909"/>
        <end position="930"/>
    </location>
</feature>
<evidence type="ECO:0008006" key="6">
    <source>
        <dbReference type="Google" id="ProtNLM"/>
    </source>
</evidence>
<sequence length="1026" mass="106707">MPGTLIGSPLVAAAQAAPDDAAWHAEVLGNGATTLYPAVVTTTFGGVTNADRLVGETPGSATLTWDGQGLAPTVILDYGRVVNGLPFLEATSVTPATGSTSVGVRAAYSESLDFLLRKGSTRLVLTAPAGAANLKVDSVANFVRGQDLTVGTGAAAQTVQISAVGTAATVNPAFAPVPAGATRVEVSSVAGYTVGNDLYLGEGADREKVTIASVGRASFATVLATPATAGATNIKVEGNGQQCYEGFGCFGQAAFQVGDQLVLDGETVTVTSVGTPGANGTGIGVTALASAHANAAPVEFHGPGIGFTPAASRSFPKGAPVMTPGTGLTLSSPLTAAQDLGSSVTGSPGNVVGDSVQFAGTGTASARNRTTNVSAPGRFTTPANQLQGGVRFHALTLTTPGTIEISAAGIDSKFPNYDADDYAGWFLSNDEQLNDMWYSGAYTLDTNMAPAGVQPGSTIGVVLDGAKRDRRIWIGDLLPQGRTTYAAFGYGALGSDYMRNSIKVFGDSENANGSVNGDSGNWTSTPPVSGFYSTSYSMYHVLNLVDYFRHSGDRPFAIDQYDEVKNQLGWNATLENDDGLVVTTAGNDGRDWDYYDGGKPGAVASTNIVYYRALSEAAWLAQSLANGATGAQRVSWQADADAWSAKAARTRTAINNRLFDQARGVYRLSTVDNGTHSGSATAQDANALAVLYGVVDPTKAAGVLGFLRDNLRGEEGPQPFTADANYSSLVSPFVTGFETAARFESGDADEAIDLMHNVWDKMVDRDNPFYSGALWENFSPDGTIKDSNTSLAHGWATGPTWQLSTYVLGVQPVDPGYKTWRVKPTSGGLEWSKGQVPTPQGPIEVSWSRDGKAYELEVTAPDGASGEVWVPLGTENATSAATTPGATLRRREPGYDVYAVDAGTFTFTSKPGATPVPPTTGPPTTVPPTTVPPVTLPPQAAGKVRVKDKVRAGKMLKIRGRDLSATKVSITLGGKKLGTAKVEDGRFAVTRKVPKNLSGKAVLRVLDRSGDVLVRTTVKVLRRKAA</sequence>
<dbReference type="InterPro" id="IPR012341">
    <property type="entry name" value="6hp_glycosidase-like_sf"/>
</dbReference>
<feature type="domain" description="Alpha-L-rhamnosidase C-terminal" evidence="3">
    <location>
        <begin position="809"/>
        <end position="877"/>
    </location>
</feature>
<dbReference type="Gene3D" id="2.60.420.10">
    <property type="entry name" value="Maltose phosphorylase, domain 3"/>
    <property type="match status" value="1"/>
</dbReference>
<name>A0ABS9HDG2_9ACTN</name>